<evidence type="ECO:0000256" key="2">
    <source>
        <dbReference type="SAM" id="SignalP"/>
    </source>
</evidence>
<dbReference type="KEGG" id="dsc:ABOD76_21995"/>
<feature type="transmembrane region" description="Helical" evidence="1">
    <location>
        <begin position="334"/>
        <end position="355"/>
    </location>
</feature>
<feature type="transmembrane region" description="Helical" evidence="1">
    <location>
        <begin position="222"/>
        <end position="242"/>
    </location>
</feature>
<feature type="transmembrane region" description="Helical" evidence="1">
    <location>
        <begin position="196"/>
        <end position="216"/>
    </location>
</feature>
<keyword evidence="3" id="KW-0614">Plasmid</keyword>
<evidence type="ECO:0000313" key="3">
    <source>
        <dbReference type="EMBL" id="XBV87589.1"/>
    </source>
</evidence>
<keyword evidence="1" id="KW-1133">Transmembrane helix</keyword>
<keyword evidence="2" id="KW-0732">Signal</keyword>
<feature type="transmembrane region" description="Helical" evidence="1">
    <location>
        <begin position="291"/>
        <end position="314"/>
    </location>
</feature>
<gene>
    <name evidence="3" type="ORF">ABOD76_21995</name>
</gene>
<accession>A0AAU7UH23</accession>
<evidence type="ECO:0000256" key="1">
    <source>
        <dbReference type="SAM" id="Phobius"/>
    </source>
</evidence>
<name>A0AAU7UH23_9DEIO</name>
<dbReference type="RefSeq" id="WP_350245738.1">
    <property type="nucleotide sequence ID" value="NZ_CP158301.1"/>
</dbReference>
<sequence length="367" mass="39687">MLGRRQRRRLVTVCCLLGMVSAQSVTISQPSSLETYVGDKETLSIINEGVTNAKGTLTLVLEGATNRITTAKDLAVPQDDAVLQVFSLPTANQLKTAFKDSPQSNAKSFRGHLVLTTAGKRANAQGTLVDSKSVSVIPVQLYARENFVPYASGYLVFWLPFLLTLASLLLGRVRLGKGWSWEDNIKAAQLLPDSSWLTNFTFLGTLATGVTSVLVLDAANKVAVGLTAAIIVAIIAIAPLLYSFGVQEGQAHEVGKVTGGTGTFDPQTWTMTWDVTYDQKSVTTKESTVRWYFFAVGITAYGASLALTLAFLVVPRVLDVYRAYGLISTDALDYALRTLLFLFGLGSMIFTAQVIKQSIGTKRARLV</sequence>
<protein>
    <submittedName>
        <fullName evidence="3">Uncharacterized protein</fullName>
    </submittedName>
</protein>
<keyword evidence="1" id="KW-0472">Membrane</keyword>
<feature type="signal peptide" evidence="2">
    <location>
        <begin position="1"/>
        <end position="24"/>
    </location>
</feature>
<feature type="transmembrane region" description="Helical" evidence="1">
    <location>
        <begin position="154"/>
        <end position="175"/>
    </location>
</feature>
<keyword evidence="1" id="KW-0812">Transmembrane</keyword>
<dbReference type="EMBL" id="CP158301">
    <property type="protein sequence ID" value="XBV87589.1"/>
    <property type="molecule type" value="Genomic_DNA"/>
</dbReference>
<feature type="chain" id="PRO_5043582825" evidence="2">
    <location>
        <begin position="25"/>
        <end position="367"/>
    </location>
</feature>
<proteinExistence type="predicted"/>
<organism evidence="3">
    <name type="scientific">Deinococcus sonorensis KR-87</name>
    <dbReference type="NCBI Taxonomy" id="694439"/>
    <lineage>
        <taxon>Bacteria</taxon>
        <taxon>Thermotogati</taxon>
        <taxon>Deinococcota</taxon>
        <taxon>Deinococci</taxon>
        <taxon>Deinococcales</taxon>
        <taxon>Deinococcaceae</taxon>
        <taxon>Deinococcus</taxon>
    </lineage>
</organism>
<reference evidence="3" key="1">
    <citation type="submission" date="2024-06" db="EMBL/GenBank/DDBJ databases">
        <title>Draft Genome Sequence of Deinococcus sonorensis Type Strain KR-87, a Biofilm Producing Representative of the Genus Deinococcus.</title>
        <authorList>
            <person name="Boren L.S."/>
            <person name="Grosso R.A."/>
            <person name="Hugenberg-Cox A.N."/>
            <person name="Hill J.T.E."/>
            <person name="Albert C.M."/>
            <person name="Tuohy J.M."/>
        </authorList>
    </citation>
    <scope>NUCLEOTIDE SEQUENCE</scope>
    <source>
        <strain evidence="3">KR-87</strain>
        <plasmid evidence="3">pDson05</plasmid>
    </source>
</reference>
<dbReference type="AlphaFoldDB" id="A0AAU7UH23"/>
<geneLocation type="plasmid" evidence="3">
    <name>pDson05</name>
</geneLocation>